<reference evidence="3 4" key="1">
    <citation type="journal article" date="2018" name="Nat. Biotechnol.">
        <title>A standardized bacterial taxonomy based on genome phylogeny substantially revises the tree of life.</title>
        <authorList>
            <person name="Parks D.H."/>
            <person name="Chuvochina M."/>
            <person name="Waite D.W."/>
            <person name="Rinke C."/>
            <person name="Skarshewski A."/>
            <person name="Chaumeil P.A."/>
            <person name="Hugenholtz P."/>
        </authorList>
    </citation>
    <scope>NUCLEOTIDE SEQUENCE [LARGE SCALE GENOMIC DNA]</scope>
    <source>
        <strain evidence="3">UBA10948</strain>
    </source>
</reference>
<dbReference type="RefSeq" id="WP_061214471.1">
    <property type="nucleotide sequence ID" value="NZ_DCDX01000136.1"/>
</dbReference>
<dbReference type="GO" id="GO:0048038">
    <property type="term" value="F:quinone binding"/>
    <property type="evidence" value="ECO:0007669"/>
    <property type="project" value="TreeGrafter"/>
</dbReference>
<evidence type="ECO:0000313" key="3">
    <source>
        <dbReference type="EMBL" id="HBK53472.1"/>
    </source>
</evidence>
<dbReference type="Gene3D" id="3.40.50.720">
    <property type="entry name" value="NAD(P)-binding Rossmann-like Domain"/>
    <property type="match status" value="1"/>
</dbReference>
<dbReference type="InterPro" id="IPR036291">
    <property type="entry name" value="NAD(P)-bd_dom_sf"/>
</dbReference>
<evidence type="ECO:0000256" key="2">
    <source>
        <dbReference type="ARBA" id="ARBA00023002"/>
    </source>
</evidence>
<keyword evidence="2" id="KW-0560">Oxidoreductase</keyword>
<gene>
    <name evidence="3" type="ORF">DDZ44_06025</name>
</gene>
<dbReference type="GO" id="GO:0006633">
    <property type="term" value="P:fatty acid biosynthetic process"/>
    <property type="evidence" value="ECO:0007669"/>
    <property type="project" value="TreeGrafter"/>
</dbReference>
<dbReference type="PRINTS" id="PR00081">
    <property type="entry name" value="GDHRDH"/>
</dbReference>
<dbReference type="InterPro" id="IPR002347">
    <property type="entry name" value="SDR_fam"/>
</dbReference>
<dbReference type="FunFam" id="3.40.50.720:FF:000084">
    <property type="entry name" value="Short-chain dehydrogenase reductase"/>
    <property type="match status" value="1"/>
</dbReference>
<dbReference type="PANTHER" id="PTHR42760">
    <property type="entry name" value="SHORT-CHAIN DEHYDROGENASES/REDUCTASES FAMILY MEMBER"/>
    <property type="match status" value="1"/>
</dbReference>
<dbReference type="PANTHER" id="PTHR42760:SF122">
    <property type="entry name" value="NAD(P)-BINDING PROTEIN"/>
    <property type="match status" value="1"/>
</dbReference>
<dbReference type="STRING" id="378794.GCA_001570625_02023"/>
<dbReference type="Proteomes" id="UP000263273">
    <property type="component" value="Unassembled WGS sequence"/>
</dbReference>
<dbReference type="SUPFAM" id="SSF51735">
    <property type="entry name" value="NAD(P)-binding Rossmann-fold domains"/>
    <property type="match status" value="1"/>
</dbReference>
<protein>
    <submittedName>
        <fullName evidence="3">SDR family NAD(P)-dependent oxidoreductase</fullName>
    </submittedName>
</protein>
<evidence type="ECO:0000313" key="4">
    <source>
        <dbReference type="Proteomes" id="UP000263273"/>
    </source>
</evidence>
<dbReference type="NCBIfam" id="NF005559">
    <property type="entry name" value="PRK07231.1"/>
    <property type="match status" value="1"/>
</dbReference>
<proteinExistence type="inferred from homology"/>
<name>A0A354YZ08_9FIRM</name>
<dbReference type="Pfam" id="PF13561">
    <property type="entry name" value="adh_short_C2"/>
    <property type="match status" value="1"/>
</dbReference>
<organism evidence="3 4">
    <name type="scientific">Syntrophomonas wolfei</name>
    <dbReference type="NCBI Taxonomy" id="863"/>
    <lineage>
        <taxon>Bacteria</taxon>
        <taxon>Bacillati</taxon>
        <taxon>Bacillota</taxon>
        <taxon>Clostridia</taxon>
        <taxon>Eubacteriales</taxon>
        <taxon>Syntrophomonadaceae</taxon>
        <taxon>Syntrophomonas</taxon>
    </lineage>
</organism>
<dbReference type="GO" id="GO:0008206">
    <property type="term" value="P:bile acid metabolic process"/>
    <property type="evidence" value="ECO:0007669"/>
    <property type="project" value="UniProtKB-ARBA"/>
</dbReference>
<dbReference type="EMBL" id="DNZF01000133">
    <property type="protein sequence ID" value="HBK53472.1"/>
    <property type="molecule type" value="Genomic_DNA"/>
</dbReference>
<accession>A0A354YZ08</accession>
<dbReference type="GO" id="GO:0016616">
    <property type="term" value="F:oxidoreductase activity, acting on the CH-OH group of donors, NAD or NADP as acceptor"/>
    <property type="evidence" value="ECO:0007669"/>
    <property type="project" value="TreeGrafter"/>
</dbReference>
<evidence type="ECO:0000256" key="1">
    <source>
        <dbReference type="ARBA" id="ARBA00006484"/>
    </source>
</evidence>
<dbReference type="AlphaFoldDB" id="A0A354YZ08"/>
<comment type="similarity">
    <text evidence="1">Belongs to the short-chain dehydrogenases/reductases (SDR) family.</text>
</comment>
<comment type="caution">
    <text evidence="3">The sequence shown here is derived from an EMBL/GenBank/DDBJ whole genome shotgun (WGS) entry which is preliminary data.</text>
</comment>
<dbReference type="PRINTS" id="PR00080">
    <property type="entry name" value="SDRFAMILY"/>
</dbReference>
<sequence length="252" mass="27008">MKLKGKVAVITGGGTGIGRAAAIALAGEGARVAVMGRRPGPLNETVDIIREAGGEGLAIPSDVTVIEDIEKARDKVRETYGRLDILVNNAGSALFKPFMKTSLEDFDRIYQVDLRSVFAVSQQMLPLMLEGGEGSIINISSILGVLGGKSSSAYCAMKGGVVQLTRALAAELGPEVRVNCLCPSHIITPMMEDELSRIETKGKMDKLTKMFPMKRLAYPEDMTGSILFYASDDSKWLTGNILMIDGGLSCYI</sequence>
<dbReference type="CDD" id="cd05233">
    <property type="entry name" value="SDR_c"/>
    <property type="match status" value="1"/>
</dbReference>